<keyword evidence="2" id="KW-1185">Reference proteome</keyword>
<dbReference type="RefSeq" id="WP_169381325.1">
    <property type="nucleotide sequence ID" value="NZ_JAAXLA010000016.1"/>
</dbReference>
<dbReference type="Proteomes" id="UP000820669">
    <property type="component" value="Unassembled WGS sequence"/>
</dbReference>
<evidence type="ECO:0000313" key="2">
    <source>
        <dbReference type="Proteomes" id="UP000820669"/>
    </source>
</evidence>
<dbReference type="SUPFAM" id="SSF56601">
    <property type="entry name" value="beta-lactamase/transpeptidase-like"/>
    <property type="match status" value="1"/>
</dbReference>
<organism evidence="1 2">
    <name type="scientific">Pseudonocardia acidicola</name>
    <dbReference type="NCBI Taxonomy" id="2724939"/>
    <lineage>
        <taxon>Bacteria</taxon>
        <taxon>Bacillati</taxon>
        <taxon>Actinomycetota</taxon>
        <taxon>Actinomycetes</taxon>
        <taxon>Pseudonocardiales</taxon>
        <taxon>Pseudonocardiaceae</taxon>
        <taxon>Pseudonocardia</taxon>
    </lineage>
</organism>
<gene>
    <name evidence="1" type="ORF">HF526_11240</name>
</gene>
<dbReference type="GO" id="GO:0016787">
    <property type="term" value="F:hydrolase activity"/>
    <property type="evidence" value="ECO:0007669"/>
    <property type="project" value="UniProtKB-KW"/>
</dbReference>
<comment type="caution">
    <text evidence="1">The sequence shown here is derived from an EMBL/GenBank/DDBJ whole genome shotgun (WGS) entry which is preliminary data.</text>
</comment>
<keyword evidence="1" id="KW-0378">Hydrolase</keyword>
<dbReference type="Gene3D" id="3.40.710.10">
    <property type="entry name" value="DD-peptidase/beta-lactamase superfamily"/>
    <property type="match status" value="1"/>
</dbReference>
<reference evidence="1 2" key="1">
    <citation type="submission" date="2020-04" db="EMBL/GenBank/DDBJ databases">
        <authorList>
            <person name="Klaysubun C."/>
            <person name="Duangmal K."/>
            <person name="Lipun K."/>
        </authorList>
    </citation>
    <scope>NUCLEOTIDE SEQUENCE [LARGE SCALE GENOMIC DNA]</scope>
    <source>
        <strain evidence="1 2">K10HN5</strain>
    </source>
</reference>
<protein>
    <submittedName>
        <fullName evidence="1">Serine hydrolase</fullName>
    </submittedName>
</protein>
<sequence length="259" mass="28341">MWSCTQQQRFSAVDAFVTHTVGGNGYLSVVFTDRQTGRTWRQGPTQHEGWTASTIKLAIATDLLERQRAGQITLTAADCHDMATMLNFSDEAASDRLWAKFGGDDMLARFRDRFGMTGLHFVPGFTARTYWGFVKCTTDDLAALAHYVLTRTDPADRAYLVAALRGVAPNQQWGVWAAGAAQQPGNKDGWSYETDSYGKHWVTDTVGFAGPDERYLVAVMYQVDPRGTLADGVHTVSDVVALLFGAPVPARITVPAPDG</sequence>
<name>A0ABX1S8J3_9PSEU</name>
<accession>A0ABX1S8J3</accession>
<evidence type="ECO:0000313" key="1">
    <source>
        <dbReference type="EMBL" id="NMH97881.1"/>
    </source>
</evidence>
<proteinExistence type="predicted"/>
<dbReference type="EMBL" id="JAAXLA010000016">
    <property type="protein sequence ID" value="NMH97881.1"/>
    <property type="molecule type" value="Genomic_DNA"/>
</dbReference>
<dbReference type="InterPro" id="IPR012338">
    <property type="entry name" value="Beta-lactam/transpept-like"/>
</dbReference>